<evidence type="ECO:0000313" key="3">
    <source>
        <dbReference type="Proteomes" id="UP000552757"/>
    </source>
</evidence>
<proteinExistence type="predicted"/>
<protein>
    <submittedName>
        <fullName evidence="2">Uncharacterized protein (TIGR02246 family)</fullName>
    </submittedName>
</protein>
<organism evidence="2 3">
    <name type="scientific">Sphingobium fontiphilum</name>
    <dbReference type="NCBI Taxonomy" id="944425"/>
    <lineage>
        <taxon>Bacteria</taxon>
        <taxon>Pseudomonadati</taxon>
        <taxon>Pseudomonadota</taxon>
        <taxon>Alphaproteobacteria</taxon>
        <taxon>Sphingomonadales</taxon>
        <taxon>Sphingomonadaceae</taxon>
        <taxon>Sphingobium</taxon>
    </lineage>
</organism>
<dbReference type="InterPro" id="IPR011944">
    <property type="entry name" value="Steroid_delta5-4_isomerase"/>
</dbReference>
<comment type="caution">
    <text evidence="2">The sequence shown here is derived from an EMBL/GenBank/DDBJ whole genome shotgun (WGS) entry which is preliminary data.</text>
</comment>
<feature type="domain" description="SnoaL-like" evidence="1">
    <location>
        <begin position="9"/>
        <end position="132"/>
    </location>
</feature>
<dbReference type="AlphaFoldDB" id="A0A7W6DD32"/>
<dbReference type="InterPro" id="IPR037401">
    <property type="entry name" value="SnoaL-like"/>
</dbReference>
<evidence type="ECO:0000313" key="2">
    <source>
        <dbReference type="EMBL" id="MBB3981036.1"/>
    </source>
</evidence>
<dbReference type="Gene3D" id="3.10.450.50">
    <property type="match status" value="1"/>
</dbReference>
<accession>A0A7W6DD32</accession>
<evidence type="ECO:0000259" key="1">
    <source>
        <dbReference type="Pfam" id="PF13577"/>
    </source>
</evidence>
<dbReference type="NCBIfam" id="TIGR02246">
    <property type="entry name" value="SgcJ/EcaC family oxidoreductase"/>
    <property type="match status" value="1"/>
</dbReference>
<gene>
    <name evidence="2" type="ORF">GGR44_000667</name>
</gene>
<reference evidence="2 3" key="1">
    <citation type="submission" date="2020-08" db="EMBL/GenBank/DDBJ databases">
        <title>Genomic Encyclopedia of Type Strains, Phase IV (KMG-IV): sequencing the most valuable type-strain genomes for metagenomic binning, comparative biology and taxonomic classification.</title>
        <authorList>
            <person name="Goeker M."/>
        </authorList>
    </citation>
    <scope>NUCLEOTIDE SEQUENCE [LARGE SCALE GENOMIC DNA]</scope>
    <source>
        <strain evidence="2 3">DSM 29348</strain>
    </source>
</reference>
<keyword evidence="3" id="KW-1185">Reference proteome</keyword>
<dbReference type="Pfam" id="PF13577">
    <property type="entry name" value="SnoaL_4"/>
    <property type="match status" value="1"/>
</dbReference>
<sequence>MSRNYTGPLEDRIAIRELMESYADAVNRADRALMTSLWAEDGHWDLSHYPQLGVVSGRDAVMELWASAMPAYPELSFIAMPGMIQVDGDTAVARTYFSEVYTDPDSGKDKRARACYNDKLVKRGGQWLFKERVFGIIHQT</sequence>
<dbReference type="Proteomes" id="UP000552757">
    <property type="component" value="Unassembled WGS sequence"/>
</dbReference>
<name>A0A7W6DD32_9SPHN</name>
<dbReference type="RefSeq" id="WP_183953998.1">
    <property type="nucleotide sequence ID" value="NZ_JACIEB010000001.1"/>
</dbReference>
<dbReference type="SUPFAM" id="SSF54427">
    <property type="entry name" value="NTF2-like"/>
    <property type="match status" value="1"/>
</dbReference>
<dbReference type="CDD" id="cd00531">
    <property type="entry name" value="NTF2_like"/>
    <property type="match status" value="1"/>
</dbReference>
<dbReference type="InterPro" id="IPR032710">
    <property type="entry name" value="NTF2-like_dom_sf"/>
</dbReference>
<dbReference type="EMBL" id="JACIEB010000001">
    <property type="protein sequence ID" value="MBB3981036.1"/>
    <property type="molecule type" value="Genomic_DNA"/>
</dbReference>